<feature type="non-terminal residue" evidence="1">
    <location>
        <position position="190"/>
    </location>
</feature>
<dbReference type="Gene3D" id="3.40.50.150">
    <property type="entry name" value="Vaccinia Virus protein VP39"/>
    <property type="match status" value="1"/>
</dbReference>
<dbReference type="AlphaFoldDB" id="A0A382MXF4"/>
<protein>
    <recommendedName>
        <fullName evidence="2">Methyltransferase domain-containing protein</fullName>
    </recommendedName>
</protein>
<proteinExistence type="predicted"/>
<dbReference type="SUPFAM" id="SSF53335">
    <property type="entry name" value="S-adenosyl-L-methionine-dependent methyltransferases"/>
    <property type="match status" value="1"/>
</dbReference>
<gene>
    <name evidence="1" type="ORF">METZ01_LOCUS305659</name>
</gene>
<organism evidence="1">
    <name type="scientific">marine metagenome</name>
    <dbReference type="NCBI Taxonomy" id="408172"/>
    <lineage>
        <taxon>unclassified sequences</taxon>
        <taxon>metagenomes</taxon>
        <taxon>ecological metagenomes</taxon>
    </lineage>
</organism>
<accession>A0A382MXF4</accession>
<sequence length="190" mass="22045">MFPVDNFSLINKIIVRFRQVFFSDSVTWWEQRYVSGGNSGQGSYGVLAEFKAEIVNQFVEEFEVKSLIEFGCGDGSQLALANYPRYTGLDVSQKAVTICKEKFINDQSKKFFVYDPYTFDEKTDQFKAEIALSLDVIYHLVEDQVYSTYLKHLFGAGLKYVIIYATDKNKPGRFYERHVRHRNFTKDIAT</sequence>
<name>A0A382MXF4_9ZZZZ</name>
<evidence type="ECO:0008006" key="2">
    <source>
        <dbReference type="Google" id="ProtNLM"/>
    </source>
</evidence>
<reference evidence="1" key="1">
    <citation type="submission" date="2018-05" db="EMBL/GenBank/DDBJ databases">
        <authorList>
            <person name="Lanie J.A."/>
            <person name="Ng W.-L."/>
            <person name="Kazmierczak K.M."/>
            <person name="Andrzejewski T.M."/>
            <person name="Davidsen T.M."/>
            <person name="Wayne K.J."/>
            <person name="Tettelin H."/>
            <person name="Glass J.I."/>
            <person name="Rusch D."/>
            <person name="Podicherti R."/>
            <person name="Tsui H.-C.T."/>
            <person name="Winkler M.E."/>
        </authorList>
    </citation>
    <scope>NUCLEOTIDE SEQUENCE</scope>
</reference>
<dbReference type="InterPro" id="IPR029063">
    <property type="entry name" value="SAM-dependent_MTases_sf"/>
</dbReference>
<evidence type="ECO:0000313" key="1">
    <source>
        <dbReference type="EMBL" id="SVC52805.1"/>
    </source>
</evidence>
<dbReference type="EMBL" id="UINC01096155">
    <property type="protein sequence ID" value="SVC52805.1"/>
    <property type="molecule type" value="Genomic_DNA"/>
</dbReference>